<proteinExistence type="predicted"/>
<name>A0A6G6XIP7_9CAUD</name>
<evidence type="ECO:0000313" key="1">
    <source>
        <dbReference type="EMBL" id="QIG57725.1"/>
    </source>
</evidence>
<dbReference type="KEGG" id="vg:77925229"/>
<organism evidence="1 2">
    <name type="scientific">Arthrobacter phage Shoya</name>
    <dbReference type="NCBI Taxonomy" id="2704035"/>
    <lineage>
        <taxon>Viruses</taxon>
        <taxon>Duplodnaviria</taxon>
        <taxon>Heunggongvirae</taxon>
        <taxon>Uroviricota</taxon>
        <taxon>Caudoviricetes</taxon>
        <taxon>Shoyavirus</taxon>
        <taxon>Shoyavirus shoya</taxon>
    </lineage>
</organism>
<accession>A0A6G6XIP7</accession>
<dbReference type="RefSeq" id="YP_010649674.1">
    <property type="nucleotide sequence ID" value="NC_070771.1"/>
</dbReference>
<evidence type="ECO:0000313" key="2">
    <source>
        <dbReference type="Proteomes" id="UP000501785"/>
    </source>
</evidence>
<dbReference type="GeneID" id="77925229"/>
<protein>
    <submittedName>
        <fullName evidence="1">Ku-like dsDNA break binding protein</fullName>
    </submittedName>
</protein>
<keyword evidence="2" id="KW-1185">Reference proteome</keyword>
<reference evidence="1 2" key="1">
    <citation type="submission" date="2020-01" db="EMBL/GenBank/DDBJ databases">
        <authorList>
            <person name="Burbank J.R."/>
            <person name="Falkowski A.F."/>
            <person name="Granberg A.K."/>
            <person name="Hofbauer A.R."/>
            <person name="Heubel C."/>
            <person name="Larson S.M."/>
            <person name="Streitz R.J."/>
            <person name="Zoubek K.J."/>
            <person name="Bonilla J.A."/>
            <person name="Klyczek K."/>
            <person name="Garlena R.A."/>
            <person name="Russell D.A."/>
            <person name="Pope W.H."/>
            <person name="Jacobs-Sera D."/>
            <person name="Hatfull G.F."/>
        </authorList>
    </citation>
    <scope>NUCLEOTIDE SEQUENCE [LARGE SCALE GENOMIC DNA]</scope>
</reference>
<dbReference type="EMBL" id="MN908684">
    <property type="protein sequence ID" value="QIG57725.1"/>
    <property type="molecule type" value="Genomic_DNA"/>
</dbReference>
<gene>
    <name evidence="1" type="primary">54</name>
    <name evidence="1" type="ORF">SEA_SHOYA_54</name>
</gene>
<dbReference type="Proteomes" id="UP000501785">
    <property type="component" value="Segment"/>
</dbReference>
<sequence>MTELKDKNLRFLLMKTLADLVAAEVGDARGELMEDLLGQFDDLGVKSFTVKIPGAEKVATFTIAEPKPTTKVDGPTLLDWCRANRPELTKVIEHPAKEAWEEVVLADDALKVLSDELALAGEDFYTTDGEQVPGLKYVAAGRPKSFSVKYEKGGQDRVIQAWRDGDLAGIEPGRNLPSIGAAHA</sequence>